<dbReference type="Pfam" id="PF20277">
    <property type="entry name" value="CTD11"/>
    <property type="match status" value="1"/>
</dbReference>
<name>A0A166T6W9_9CLOT</name>
<dbReference type="Pfam" id="PF13391">
    <property type="entry name" value="HNH_2"/>
    <property type="match status" value="1"/>
</dbReference>
<dbReference type="RefSeq" id="WP_063600950.1">
    <property type="nucleotide sequence ID" value="NZ_LITQ01000013.1"/>
</dbReference>
<protein>
    <submittedName>
        <fullName evidence="3">Uncharacterized protein</fullName>
    </submittedName>
</protein>
<reference evidence="3 5" key="1">
    <citation type="journal article" date="2015" name="Biotechnol. Bioeng.">
        <title>Genome sequence and phenotypic characterization of Caulobacter segnis.</title>
        <authorList>
            <person name="Patel S."/>
            <person name="Fletcher B."/>
            <person name="Scott D.C."/>
            <person name="Ely B."/>
        </authorList>
    </citation>
    <scope>NUCLEOTIDE SEQUENCE [LARGE SCALE GENOMIC DNA]</scope>
    <source>
        <strain evidence="3 5">PS02</strain>
    </source>
</reference>
<feature type="domain" description="ABC-three component systems C-terminal" evidence="2">
    <location>
        <begin position="119"/>
        <end position="252"/>
    </location>
</feature>
<dbReference type="PATRIC" id="fig|1705578.3.peg.426"/>
<dbReference type="EMBL" id="LITQ01000013">
    <property type="protein sequence ID" value="OAA93351.1"/>
    <property type="molecule type" value="Genomic_DNA"/>
</dbReference>
<sequence length="253" mass="29794">MGDNRRIFSDNEKMLLFNEVDGRCPICGKALTNKKSGQIIKMFEVAHIYPANPHPEEEKLLENEERLSEDINSLDNVIAVCRICHKKFDTPRTIEEYRSWVRLKKKLLQDAKLKNTYALFNIEEEIKEILKNLNDESLEEELVRLSYESLRIEQKANNTLPFAIKRTIKNDVVDYFDYIHKIFVEMDEVTPYKFDTLAAQIKSFYCKTMQINPNQEFVYSSLVDWLNEKTGSYSRRACEIVIAYFVQDCEVFS</sequence>
<evidence type="ECO:0000313" key="4">
    <source>
        <dbReference type="EMBL" id="OBR92511.1"/>
    </source>
</evidence>
<gene>
    <name evidence="4" type="ORF">CLCOS_29740</name>
    <name evidence="3" type="ORF">WX73_00043</name>
</gene>
<comment type="caution">
    <text evidence="3">The sequence shown here is derived from an EMBL/GenBank/DDBJ whole genome shotgun (WGS) entry which is preliminary data.</text>
</comment>
<evidence type="ECO:0000313" key="5">
    <source>
        <dbReference type="Proteomes" id="UP000077384"/>
    </source>
</evidence>
<evidence type="ECO:0000313" key="6">
    <source>
        <dbReference type="Proteomes" id="UP000093694"/>
    </source>
</evidence>
<feature type="domain" description="HNH nuclease" evidence="1">
    <location>
        <begin position="24"/>
        <end position="90"/>
    </location>
</feature>
<evidence type="ECO:0000259" key="2">
    <source>
        <dbReference type="Pfam" id="PF20277"/>
    </source>
</evidence>
<dbReference type="InterPro" id="IPR046921">
    <property type="entry name" value="ABC-3C_CTD11"/>
</dbReference>
<evidence type="ECO:0000259" key="1">
    <source>
        <dbReference type="Pfam" id="PF13391"/>
    </source>
</evidence>
<keyword evidence="6" id="KW-1185">Reference proteome</keyword>
<dbReference type="Proteomes" id="UP000077384">
    <property type="component" value="Unassembled WGS sequence"/>
</dbReference>
<dbReference type="AlphaFoldDB" id="A0A166T6W9"/>
<dbReference type="Gene3D" id="1.10.30.50">
    <property type="match status" value="1"/>
</dbReference>
<dbReference type="EMBL" id="LROR01000057">
    <property type="protein sequence ID" value="OBR92511.1"/>
    <property type="molecule type" value="Genomic_DNA"/>
</dbReference>
<evidence type="ECO:0000313" key="3">
    <source>
        <dbReference type="EMBL" id="OAA93351.1"/>
    </source>
</evidence>
<organism evidence="3 5">
    <name type="scientific">Clostridium coskatii</name>
    <dbReference type="NCBI Taxonomy" id="1705578"/>
    <lineage>
        <taxon>Bacteria</taxon>
        <taxon>Bacillati</taxon>
        <taxon>Bacillota</taxon>
        <taxon>Clostridia</taxon>
        <taxon>Eubacteriales</taxon>
        <taxon>Clostridiaceae</taxon>
        <taxon>Clostridium</taxon>
    </lineage>
</organism>
<dbReference type="CDD" id="cd00085">
    <property type="entry name" value="HNHc"/>
    <property type="match status" value="1"/>
</dbReference>
<proteinExistence type="predicted"/>
<reference evidence="4 6" key="2">
    <citation type="journal article" date="2016" name="Front. Microbiol.">
        <title>Industrial Acetogenic Biocatalysts: A Comparative Metabolic and Genomic Analysis.</title>
        <authorList>
            <person name="Bengelsdorf F."/>
            <person name="Poehlein A."/>
            <person name="Sonja S."/>
            <person name="Erz C."/>
            <person name="Hummel T."/>
            <person name="Hoffmeister S."/>
            <person name="Daniel R."/>
            <person name="Durre P."/>
        </authorList>
    </citation>
    <scope>NUCLEOTIDE SEQUENCE [LARGE SCALE GENOMIC DNA]</scope>
    <source>
        <strain evidence="4 6">PTA-10522</strain>
    </source>
</reference>
<dbReference type="InterPro" id="IPR003615">
    <property type="entry name" value="HNH_nuc"/>
</dbReference>
<dbReference type="Proteomes" id="UP000093694">
    <property type="component" value="Unassembled WGS sequence"/>
</dbReference>
<accession>A0A166T6W9</accession>